<sequence length="91" mass="10693">MNPLDTTEPPHRRYYLRYAMVEMPSHPLSRFHDIKWLTIDDAPERRLVRPILACCDALSAMIHARRERFTAIQPPLLLLNLDAWRTEGKLA</sequence>
<reference evidence="1 2" key="1">
    <citation type="submission" date="2023-03" db="EMBL/GenBank/DDBJ databases">
        <title>Diaphorobacter basophil sp. nov., isolated from a sewage-treatment plant.</title>
        <authorList>
            <person name="Yang K."/>
        </authorList>
    </citation>
    <scope>NUCLEOTIDE SEQUENCE [LARGE SCALE GENOMIC DNA]</scope>
    <source>
        <strain evidence="1 2">Y-1</strain>
    </source>
</reference>
<proteinExistence type="predicted"/>
<protein>
    <submittedName>
        <fullName evidence="1">Uncharacterized protein</fullName>
    </submittedName>
</protein>
<evidence type="ECO:0000313" key="1">
    <source>
        <dbReference type="EMBL" id="WOO31067.1"/>
    </source>
</evidence>
<gene>
    <name evidence="1" type="ORF">P4826_11635</name>
</gene>
<name>A0ABZ0J0K2_9BURK</name>
<evidence type="ECO:0000313" key="2">
    <source>
        <dbReference type="Proteomes" id="UP001303211"/>
    </source>
</evidence>
<keyword evidence="2" id="KW-1185">Reference proteome</keyword>
<dbReference type="Proteomes" id="UP001303211">
    <property type="component" value="Chromosome"/>
</dbReference>
<organism evidence="1 2">
    <name type="scientific">Diaphorobacter limosus</name>
    <dbReference type="NCBI Taxonomy" id="3036128"/>
    <lineage>
        <taxon>Bacteria</taxon>
        <taxon>Pseudomonadati</taxon>
        <taxon>Pseudomonadota</taxon>
        <taxon>Betaproteobacteria</taxon>
        <taxon>Burkholderiales</taxon>
        <taxon>Comamonadaceae</taxon>
        <taxon>Diaphorobacter</taxon>
    </lineage>
</organism>
<accession>A0ABZ0J0K2</accession>
<dbReference type="EMBL" id="CP136921">
    <property type="protein sequence ID" value="WOO31067.1"/>
    <property type="molecule type" value="Genomic_DNA"/>
</dbReference>
<dbReference type="RefSeq" id="WP_317700553.1">
    <property type="nucleotide sequence ID" value="NZ_CP136921.1"/>
</dbReference>